<dbReference type="RefSeq" id="WP_077814090.1">
    <property type="nucleotide sequence ID" value="NZ_CP014692.1"/>
</dbReference>
<dbReference type="SUPFAM" id="SSF53850">
    <property type="entry name" value="Periplasmic binding protein-like II"/>
    <property type="match status" value="1"/>
</dbReference>
<dbReference type="GO" id="GO:0004519">
    <property type="term" value="F:endonuclease activity"/>
    <property type="evidence" value="ECO:0007669"/>
    <property type="project" value="UniProtKB-KW"/>
</dbReference>
<keyword evidence="4" id="KW-1185">Reference proteome</keyword>
<proteinExistence type="predicted"/>
<dbReference type="PANTHER" id="PTHR35936">
    <property type="entry name" value="MEMBRANE-BOUND LYTIC MUREIN TRANSGLYCOSYLASE F"/>
    <property type="match status" value="1"/>
</dbReference>
<dbReference type="KEGG" id="aace:A0U92_16490"/>
<dbReference type="Proteomes" id="UP000188937">
    <property type="component" value="Chromosome"/>
</dbReference>
<dbReference type="EMBL" id="CP014692">
    <property type="protein sequence ID" value="AQS86083.1"/>
    <property type="molecule type" value="Genomic_DNA"/>
</dbReference>
<keyword evidence="3" id="KW-0255">Endonuclease</keyword>
<keyword evidence="3" id="KW-0378">Hydrolase</keyword>
<dbReference type="AlphaFoldDB" id="A0A1U9KJY1"/>
<accession>A0A1U9KJY1</accession>
<protein>
    <submittedName>
        <fullName evidence="3">Restriction endonuclease</fullName>
    </submittedName>
</protein>
<gene>
    <name evidence="3" type="ORF">A0U92_16490</name>
</gene>
<evidence type="ECO:0000256" key="1">
    <source>
        <dbReference type="ARBA" id="ARBA00022729"/>
    </source>
</evidence>
<feature type="domain" description="Solute-binding protein family 3/N-terminal" evidence="2">
    <location>
        <begin position="15"/>
        <end position="235"/>
    </location>
</feature>
<keyword evidence="1" id="KW-0732">Signal</keyword>
<dbReference type="Pfam" id="PF00497">
    <property type="entry name" value="SBP_bac_3"/>
    <property type="match status" value="1"/>
</dbReference>
<dbReference type="Gene3D" id="3.40.190.10">
    <property type="entry name" value="Periplasmic binding protein-like II"/>
    <property type="match status" value="2"/>
</dbReference>
<keyword evidence="3" id="KW-0540">Nuclease</keyword>
<evidence type="ECO:0000259" key="2">
    <source>
        <dbReference type="SMART" id="SM00062"/>
    </source>
</evidence>
<sequence length="248" mass="26534">MKTDEILSELAPQGVIRTAINLGNPVLASRDATTGELAGVSVDLAREVGRRLNVAIDFRSFDAAGKVTDAVSSGELDMMFLAVDPVRAAEILFTAPYVVIEGTYLVREDAPYRTIEDMDRAGVHIAVGKGAAYDLFLTRHLKQASLERAATSPDAIALFATRQLDAAAGVRQPLTVYAAENPGYRVLPGRFTAIEQGMGVPKGREIARAWLQDFIEDVKASGLIRKLLNAHGQSAASVAPPSAGWPTF</sequence>
<dbReference type="PANTHER" id="PTHR35936:SF17">
    <property type="entry name" value="ARGININE-BINDING EXTRACELLULAR PROTEIN ARTP"/>
    <property type="match status" value="1"/>
</dbReference>
<reference evidence="3 4" key="1">
    <citation type="submission" date="2016-03" db="EMBL/GenBank/DDBJ databases">
        <title>Acetic acid bacteria sequencing.</title>
        <authorList>
            <person name="Brandt J."/>
            <person name="Jakob F."/>
            <person name="Vogel R.F."/>
        </authorList>
    </citation>
    <scope>NUCLEOTIDE SEQUENCE [LARGE SCALE GENOMIC DNA]</scope>
    <source>
        <strain evidence="3 4">TMW2.1153</strain>
    </source>
</reference>
<evidence type="ECO:0000313" key="3">
    <source>
        <dbReference type="EMBL" id="AQS86083.1"/>
    </source>
</evidence>
<dbReference type="OrthoDB" id="6955767at2"/>
<dbReference type="CDD" id="cd13623">
    <property type="entry name" value="PBP2_AA_hypothetical"/>
    <property type="match status" value="1"/>
</dbReference>
<dbReference type="SMART" id="SM00062">
    <property type="entry name" value="PBPb"/>
    <property type="match status" value="1"/>
</dbReference>
<name>A0A1U9KJY1_ACEAC</name>
<evidence type="ECO:0000313" key="4">
    <source>
        <dbReference type="Proteomes" id="UP000188937"/>
    </source>
</evidence>
<dbReference type="InterPro" id="IPR001638">
    <property type="entry name" value="Solute-binding_3/MltF_N"/>
</dbReference>
<organism evidence="3 4">
    <name type="scientific">Acetobacter aceti</name>
    <dbReference type="NCBI Taxonomy" id="435"/>
    <lineage>
        <taxon>Bacteria</taxon>
        <taxon>Pseudomonadati</taxon>
        <taxon>Pseudomonadota</taxon>
        <taxon>Alphaproteobacteria</taxon>
        <taxon>Acetobacterales</taxon>
        <taxon>Acetobacteraceae</taxon>
        <taxon>Acetobacter</taxon>
        <taxon>Acetobacter subgen. Acetobacter</taxon>
    </lineage>
</organism>
<dbReference type="STRING" id="435.A0U92_16490"/>